<evidence type="ECO:0000256" key="6">
    <source>
        <dbReference type="ARBA" id="ARBA00022576"/>
    </source>
</evidence>
<dbReference type="RefSeq" id="WP_092479753.1">
    <property type="nucleotide sequence ID" value="NZ_FOXW01000002.1"/>
</dbReference>
<evidence type="ECO:0000256" key="7">
    <source>
        <dbReference type="ARBA" id="ARBA00022679"/>
    </source>
</evidence>
<comment type="similarity">
    <text evidence="2">Belongs to the class-IV pyridoxal-phosphate-dependent aminotransferase family.</text>
</comment>
<dbReference type="Proteomes" id="UP000199136">
    <property type="component" value="Unassembled WGS sequence"/>
</dbReference>
<evidence type="ECO:0000256" key="12">
    <source>
        <dbReference type="ARBA" id="ARBA00047911"/>
    </source>
</evidence>
<dbReference type="FunFam" id="3.30.470.10:FF:000009">
    <property type="entry name" value="D-alanine aminotransferase"/>
    <property type="match status" value="1"/>
</dbReference>
<comment type="cofactor">
    <cofactor evidence="1">
        <name>pyridoxal 5'-phosphate</name>
        <dbReference type="ChEBI" id="CHEBI:597326"/>
    </cofactor>
</comment>
<dbReference type="InterPro" id="IPR001544">
    <property type="entry name" value="Aminotrans_IV"/>
</dbReference>
<keyword evidence="7 13" id="KW-0808">Transferase</keyword>
<comment type="subunit">
    <text evidence="3">Homodimer.</text>
</comment>
<dbReference type="OrthoDB" id="9805628at2"/>
<evidence type="ECO:0000256" key="5">
    <source>
        <dbReference type="ARBA" id="ARBA00021779"/>
    </source>
</evidence>
<dbReference type="InterPro" id="IPR050571">
    <property type="entry name" value="Class-IV_PLP-Dep_Aminotrnsfr"/>
</dbReference>
<dbReference type="SUPFAM" id="SSF56752">
    <property type="entry name" value="D-aminoacid aminotransferase-like PLP-dependent enzymes"/>
    <property type="match status" value="1"/>
</dbReference>
<dbReference type="Gene3D" id="3.30.470.10">
    <property type="match status" value="1"/>
</dbReference>
<keyword evidence="6 13" id="KW-0032">Aminotransferase</keyword>
<dbReference type="NCBIfam" id="TIGR01121">
    <property type="entry name" value="D_amino_aminoT"/>
    <property type="match status" value="1"/>
</dbReference>
<dbReference type="InterPro" id="IPR043131">
    <property type="entry name" value="BCAT-like_N"/>
</dbReference>
<dbReference type="GO" id="GO:0047810">
    <property type="term" value="F:D-alanine-2-oxoglutarate aminotransferase activity"/>
    <property type="evidence" value="ECO:0007669"/>
    <property type="project" value="UniProtKB-EC"/>
</dbReference>
<evidence type="ECO:0000313" key="13">
    <source>
        <dbReference type="EMBL" id="SFQ13032.1"/>
    </source>
</evidence>
<dbReference type="PANTHER" id="PTHR42743">
    <property type="entry name" value="AMINO-ACID AMINOTRANSFERASE"/>
    <property type="match status" value="1"/>
</dbReference>
<protein>
    <recommendedName>
        <fullName evidence="5">D-alanine aminotransferase</fullName>
        <ecNumber evidence="4">2.6.1.21</ecNumber>
    </recommendedName>
    <alternativeName>
        <fullName evidence="11">D-amino acid aminotransferase</fullName>
    </alternativeName>
    <alternativeName>
        <fullName evidence="9">D-amino acid transaminase</fullName>
    </alternativeName>
    <alternativeName>
        <fullName evidence="10">D-aspartate aminotransferase</fullName>
    </alternativeName>
</protein>
<dbReference type="GO" id="GO:0030170">
    <property type="term" value="F:pyridoxal phosphate binding"/>
    <property type="evidence" value="ECO:0007669"/>
    <property type="project" value="InterPro"/>
</dbReference>
<evidence type="ECO:0000256" key="10">
    <source>
        <dbReference type="ARBA" id="ARBA00033316"/>
    </source>
</evidence>
<dbReference type="AlphaFoldDB" id="A0A1I5VZW8"/>
<dbReference type="GO" id="GO:0008652">
    <property type="term" value="P:amino acid biosynthetic process"/>
    <property type="evidence" value="ECO:0007669"/>
    <property type="project" value="UniProtKB-ARBA"/>
</dbReference>
<evidence type="ECO:0000256" key="9">
    <source>
        <dbReference type="ARBA" id="ARBA00030138"/>
    </source>
</evidence>
<dbReference type="CDD" id="cd01558">
    <property type="entry name" value="D-AAT_like"/>
    <property type="match status" value="1"/>
</dbReference>
<evidence type="ECO:0000256" key="3">
    <source>
        <dbReference type="ARBA" id="ARBA00011738"/>
    </source>
</evidence>
<dbReference type="Pfam" id="PF01063">
    <property type="entry name" value="Aminotran_4"/>
    <property type="match status" value="1"/>
</dbReference>
<reference evidence="13 14" key="1">
    <citation type="submission" date="2016-10" db="EMBL/GenBank/DDBJ databases">
        <authorList>
            <person name="de Groot N.N."/>
        </authorList>
    </citation>
    <scope>NUCLEOTIDE SEQUENCE [LARGE SCALE GENOMIC DNA]</scope>
    <source>
        <strain evidence="13 14">DSM 20581</strain>
    </source>
</reference>
<keyword evidence="14" id="KW-1185">Reference proteome</keyword>
<evidence type="ECO:0000313" key="14">
    <source>
        <dbReference type="Proteomes" id="UP000199136"/>
    </source>
</evidence>
<dbReference type="InterPro" id="IPR043132">
    <property type="entry name" value="BCAT-like_C"/>
</dbReference>
<dbReference type="GO" id="GO:0046394">
    <property type="term" value="P:carboxylic acid biosynthetic process"/>
    <property type="evidence" value="ECO:0007669"/>
    <property type="project" value="UniProtKB-ARBA"/>
</dbReference>
<accession>A0A1I5VZW8</accession>
<dbReference type="InterPro" id="IPR036038">
    <property type="entry name" value="Aminotransferase-like"/>
</dbReference>
<sequence length="291" mass="32405">MKVIWNDQIVDRTEVKIDLEDRGYQFADGIYDVVRAYNGKFFTLDEHIDRFFSGMSKIDLEAPFTKAELKERLAELLNVNKVDTGNVYFQITRGIASPRDHVFPEPTVVPPVFTASTTVVPRNEEKMSKGITAAVVPDTRWLHCDIKSISLLGNIMAKHTAHKKGFDEAILHRDGIVTECSSSNMWMVKDGTIYTHPDGNLILPGITKIVLLRAAAKAGIPVIEKEFTLEQLKEADEAFSSSTTIEAMPIVEIDGTAVGTGERGPVVEMLQQFYIKEIEAQCGSIMENSLI</sequence>
<dbReference type="InterPro" id="IPR005784">
    <property type="entry name" value="D_amino_transT"/>
</dbReference>
<dbReference type="GO" id="GO:0005829">
    <property type="term" value="C:cytosol"/>
    <property type="evidence" value="ECO:0007669"/>
    <property type="project" value="TreeGrafter"/>
</dbReference>
<dbReference type="STRING" id="82801.SAMN04488506_0689"/>
<dbReference type="EC" id="2.6.1.21" evidence="4"/>
<evidence type="ECO:0000256" key="11">
    <source>
        <dbReference type="ARBA" id="ARBA00033391"/>
    </source>
</evidence>
<dbReference type="FunFam" id="3.20.10.10:FF:000002">
    <property type="entry name" value="D-alanine aminotransferase"/>
    <property type="match status" value="1"/>
</dbReference>
<dbReference type="PANTHER" id="PTHR42743:SF10">
    <property type="entry name" value="D-ALANINE AMINOTRANSFERASE"/>
    <property type="match status" value="1"/>
</dbReference>
<keyword evidence="8" id="KW-0663">Pyridoxal phosphate</keyword>
<proteinExistence type="inferred from homology"/>
<name>A0A1I5VZW8_9LACT</name>
<comment type="catalytic activity">
    <reaction evidence="12">
        <text>D-alanine + 2-oxoglutarate = D-glutamate + pyruvate</text>
        <dbReference type="Rhea" id="RHEA:15869"/>
        <dbReference type="ChEBI" id="CHEBI:15361"/>
        <dbReference type="ChEBI" id="CHEBI:16810"/>
        <dbReference type="ChEBI" id="CHEBI:29986"/>
        <dbReference type="ChEBI" id="CHEBI:57416"/>
        <dbReference type="EC" id="2.6.1.21"/>
    </reaction>
</comment>
<evidence type="ECO:0000256" key="1">
    <source>
        <dbReference type="ARBA" id="ARBA00001933"/>
    </source>
</evidence>
<dbReference type="Gene3D" id="3.20.10.10">
    <property type="entry name" value="D-amino Acid Aminotransferase, subunit A, domain 2"/>
    <property type="match status" value="1"/>
</dbReference>
<dbReference type="EMBL" id="FOXW01000002">
    <property type="protein sequence ID" value="SFQ13032.1"/>
    <property type="molecule type" value="Genomic_DNA"/>
</dbReference>
<evidence type="ECO:0000256" key="2">
    <source>
        <dbReference type="ARBA" id="ARBA00009320"/>
    </source>
</evidence>
<organism evidence="13 14">
    <name type="scientific">Desemzia incerta</name>
    <dbReference type="NCBI Taxonomy" id="82801"/>
    <lineage>
        <taxon>Bacteria</taxon>
        <taxon>Bacillati</taxon>
        <taxon>Bacillota</taxon>
        <taxon>Bacilli</taxon>
        <taxon>Lactobacillales</taxon>
        <taxon>Carnobacteriaceae</taxon>
        <taxon>Desemzia</taxon>
    </lineage>
</organism>
<dbReference type="GO" id="GO:0046416">
    <property type="term" value="P:D-amino acid metabolic process"/>
    <property type="evidence" value="ECO:0007669"/>
    <property type="project" value="InterPro"/>
</dbReference>
<evidence type="ECO:0000256" key="8">
    <source>
        <dbReference type="ARBA" id="ARBA00022898"/>
    </source>
</evidence>
<evidence type="ECO:0000256" key="4">
    <source>
        <dbReference type="ARBA" id="ARBA00012874"/>
    </source>
</evidence>
<gene>
    <name evidence="13" type="ORF">SAMN04488506_0689</name>
</gene>